<accession>A0AA85C2R5</accession>
<reference evidence="2" key="1">
    <citation type="submission" date="2023-11" db="UniProtKB">
        <authorList>
            <consortium name="WormBaseParasite"/>
        </authorList>
    </citation>
    <scope>IDENTIFICATION</scope>
</reference>
<dbReference type="WBParaSite" id="SMTH1_96340.1">
    <property type="protein sequence ID" value="SMTH1_96340.1"/>
    <property type="gene ID" value="SMTH1_96340"/>
</dbReference>
<proteinExistence type="predicted"/>
<sequence>MTERNIRSECIRITINAPETCYSKPLTIDRGYRTDHKHIVCTYRQVHISQLSMTSLTDLSLGFGHYQLPFNKLPLQQALRVEVGDSWAHEIHDENSLFCQKIYHLYPVPCILFIHLNT</sequence>
<evidence type="ECO:0000313" key="2">
    <source>
        <dbReference type="WBParaSite" id="SMTH1_96340.1"/>
    </source>
</evidence>
<dbReference type="AlphaFoldDB" id="A0AA85C2R5"/>
<organism evidence="1 2">
    <name type="scientific">Schistosoma mattheei</name>
    <dbReference type="NCBI Taxonomy" id="31246"/>
    <lineage>
        <taxon>Eukaryota</taxon>
        <taxon>Metazoa</taxon>
        <taxon>Spiralia</taxon>
        <taxon>Lophotrochozoa</taxon>
        <taxon>Platyhelminthes</taxon>
        <taxon>Trematoda</taxon>
        <taxon>Digenea</taxon>
        <taxon>Strigeidida</taxon>
        <taxon>Schistosomatoidea</taxon>
        <taxon>Schistosomatidae</taxon>
        <taxon>Schistosoma</taxon>
    </lineage>
</organism>
<protein>
    <submittedName>
        <fullName evidence="2">Uncharacterized protein</fullName>
    </submittedName>
</protein>
<dbReference type="Proteomes" id="UP000050791">
    <property type="component" value="Unassembled WGS sequence"/>
</dbReference>
<name>A0AA85C2R5_9TREM</name>
<evidence type="ECO:0000313" key="1">
    <source>
        <dbReference type="Proteomes" id="UP000050791"/>
    </source>
</evidence>